<evidence type="ECO:0008006" key="3">
    <source>
        <dbReference type="Google" id="ProtNLM"/>
    </source>
</evidence>
<organism evidence="1 2">
    <name type="scientific">Dorea longicatena</name>
    <dbReference type="NCBI Taxonomy" id="88431"/>
    <lineage>
        <taxon>Bacteria</taxon>
        <taxon>Bacillati</taxon>
        <taxon>Bacillota</taxon>
        <taxon>Clostridia</taxon>
        <taxon>Lachnospirales</taxon>
        <taxon>Lachnospiraceae</taxon>
        <taxon>Dorea</taxon>
    </lineage>
</organism>
<dbReference type="EMBL" id="QRIC01000022">
    <property type="protein sequence ID" value="RHG24679.1"/>
    <property type="molecule type" value="Genomic_DNA"/>
</dbReference>
<name>A0A414STC2_9FIRM</name>
<protein>
    <recommendedName>
        <fullName evidence="3">C2H2-type domain-containing protein</fullName>
    </recommendedName>
</protein>
<evidence type="ECO:0000313" key="2">
    <source>
        <dbReference type="Proteomes" id="UP000284095"/>
    </source>
</evidence>
<accession>A0A414STC2</accession>
<reference evidence="1 2" key="1">
    <citation type="submission" date="2018-08" db="EMBL/GenBank/DDBJ databases">
        <title>A genome reference for cultivated species of the human gut microbiota.</title>
        <authorList>
            <person name="Zou Y."/>
            <person name="Xue W."/>
            <person name="Luo G."/>
        </authorList>
    </citation>
    <scope>NUCLEOTIDE SEQUENCE [LARGE SCALE GENOMIC DNA]</scope>
    <source>
        <strain evidence="1 2">AM22-22</strain>
    </source>
</reference>
<keyword evidence="2" id="KW-1185">Reference proteome</keyword>
<comment type="caution">
    <text evidence="1">The sequence shown here is derived from an EMBL/GenBank/DDBJ whole genome shotgun (WGS) entry which is preliminary data.</text>
</comment>
<dbReference type="RefSeq" id="WP_118225171.1">
    <property type="nucleotide sequence ID" value="NZ_QRIC01000022.1"/>
</dbReference>
<dbReference type="Proteomes" id="UP000284095">
    <property type="component" value="Unassembled WGS sequence"/>
</dbReference>
<gene>
    <name evidence="1" type="ORF">DW265_09935</name>
</gene>
<evidence type="ECO:0000313" key="1">
    <source>
        <dbReference type="EMBL" id="RHG24679.1"/>
    </source>
</evidence>
<sequence>MAKGKTLCNVCGKEFSDYDEQEHIGLHSHIGYGSKHDGDIIDLDICCDCFDVLIDKLAKQCKINPIRHI</sequence>
<dbReference type="AlphaFoldDB" id="A0A414STC2"/>
<proteinExistence type="predicted"/>